<dbReference type="RefSeq" id="WP_067548224.1">
    <property type="nucleotide sequence ID" value="NZ_CP012836.1"/>
</dbReference>
<dbReference type="AlphaFoldDB" id="A0A142EQ78"/>
<name>A0A142EQ78_9BACT</name>
<reference evidence="2" key="1">
    <citation type="submission" date="2015-09" db="EMBL/GenBank/DDBJ databases">
        <title>Complete sequence of Algoriphagus sp. M8-2.</title>
        <authorList>
            <person name="Shintani M."/>
        </authorList>
    </citation>
    <scope>NUCLEOTIDE SEQUENCE [LARGE SCALE GENOMIC DNA]</scope>
    <source>
        <strain evidence="2">M8-2</strain>
    </source>
</reference>
<evidence type="ECO:0000313" key="1">
    <source>
        <dbReference type="EMBL" id="AMQ57283.1"/>
    </source>
</evidence>
<dbReference type="OrthoDB" id="826371at2"/>
<dbReference type="PATRIC" id="fig|1727163.4.peg.2638"/>
<keyword evidence="2" id="KW-1185">Reference proteome</keyword>
<accession>A0A142EQ78</accession>
<proteinExistence type="predicted"/>
<dbReference type="STRING" id="1727163.AO498_12620"/>
<dbReference type="Proteomes" id="UP000073816">
    <property type="component" value="Chromosome"/>
</dbReference>
<organism evidence="1 2">
    <name type="scientific">Algoriphagus sanaruensis</name>
    <dbReference type="NCBI Taxonomy" id="1727163"/>
    <lineage>
        <taxon>Bacteria</taxon>
        <taxon>Pseudomonadati</taxon>
        <taxon>Bacteroidota</taxon>
        <taxon>Cytophagia</taxon>
        <taxon>Cytophagales</taxon>
        <taxon>Cyclobacteriaceae</taxon>
        <taxon>Algoriphagus</taxon>
    </lineage>
</organism>
<gene>
    <name evidence="1" type="ORF">AO498_12620</name>
</gene>
<dbReference type="EMBL" id="CP012836">
    <property type="protein sequence ID" value="AMQ57283.1"/>
    <property type="molecule type" value="Genomic_DNA"/>
</dbReference>
<sequence>MISVLGIFSLVLRLVLGFHAEAQYFFQAEEGRICLEASKDHGTYLVDFTQQSASAEGILDSEKSEEERFENEFEADLPHFNTDLYSISLISYWDSGEFSNKPKRGSLPPLYDFFHCWKSQLV</sequence>
<evidence type="ECO:0000313" key="2">
    <source>
        <dbReference type="Proteomes" id="UP000073816"/>
    </source>
</evidence>
<dbReference type="KEGG" id="alm:AO498_12620"/>
<reference evidence="1 2" key="2">
    <citation type="journal article" date="2016" name="Genome Announc.">
        <title>Complete Genome Sequence of Algoriphagus sp. Strain M8-2, Isolated from a Brackish Lake.</title>
        <authorList>
            <person name="Muraguchi Y."/>
            <person name="Kushimoto K."/>
            <person name="Ohtsubo Y."/>
            <person name="Suzuki T."/>
            <person name="Dohra H."/>
            <person name="Kimbara K."/>
            <person name="Shintani M."/>
        </authorList>
    </citation>
    <scope>NUCLEOTIDE SEQUENCE [LARGE SCALE GENOMIC DNA]</scope>
    <source>
        <strain evidence="1 2">M8-2</strain>
    </source>
</reference>
<protein>
    <submittedName>
        <fullName evidence="1">Uncharacterized protein</fullName>
    </submittedName>
</protein>